<dbReference type="Gramene" id="Psat02G0032300-T1">
    <property type="protein sequence ID" value="KAI5432979.1"/>
    <property type="gene ID" value="KIW84_020323"/>
</dbReference>
<dbReference type="InterPro" id="IPR044824">
    <property type="entry name" value="MAIN-like"/>
</dbReference>
<dbReference type="OrthoDB" id="1389199at2759"/>
<accession>A0A9D4Y6U0</accession>
<dbReference type="Proteomes" id="UP001058974">
    <property type="component" value="Chromosome 2"/>
</dbReference>
<evidence type="ECO:0000259" key="1">
    <source>
        <dbReference type="Pfam" id="PF10536"/>
    </source>
</evidence>
<dbReference type="AlphaFoldDB" id="A0A9D4Y6U0"/>
<dbReference type="Gramene" id="Psat2g014080.1">
    <property type="protein sequence ID" value="Psat2g014080.1.cds1"/>
    <property type="gene ID" value="Psat2g014080"/>
</dbReference>
<dbReference type="InterPro" id="IPR019557">
    <property type="entry name" value="AminoTfrase-like_pln_mobile"/>
</dbReference>
<dbReference type="Gramene" id="PSAT_LOCUS10678_t1">
    <property type="protein sequence ID" value="CAL5190648.1"/>
    <property type="gene ID" value="PSAT_LOCUS10678"/>
</dbReference>
<comment type="caution">
    <text evidence="2">The sequence shown here is derived from an EMBL/GenBank/DDBJ whole genome shotgun (WGS) entry which is preliminary data.</text>
</comment>
<protein>
    <recommendedName>
        <fullName evidence="1">Aminotransferase-like plant mobile domain-containing protein</fullName>
    </recommendedName>
</protein>
<gene>
    <name evidence="2" type="ORF">KIW84_020323</name>
</gene>
<sequence length="568" mass="64728">MSTAEPNKNIFCIYDSRIATLVSPNSHELVSTQTLTNFLKPCSKTIHHSEPPFLQNQRKNHHPLPKIHFKGWKNPQTKWGDWVETLTAHHAFTWNQTDSCDALLSSLYHFPKNTSLILALVQHWSPKTNTFVFPWGEATITLEDVMVLGGFSVLGEPIALPLSSDLLSIEAKLIKLRRRMSKTKSRKADHNTWLKFFKEGLEEESHEIFELEHVGFLCLWLSRFVFPSISDSSIDPRVFSIAIHLSQGTRMALAPSVLASIYHNLSLLKEKLVSFSVKDLDLKVNGLFHLVQLWLFERFPILSPSCPHELKKGEPRAARWHKLNSDSDHASFELILSALESKENFRWRPYVDDLKNWCSVSHYKENEQFAVVDDGSNCDLAEELRCFGVCLFADEIFGLDCVEKYMPYRVAMQFGMDQDVPPCEFTFMSPFCNEKFSLYVPAKSYKPCVSLEYHNWWKKLKVDDSDKLDVVMIAKQYCEEGKLASIGSIEIGSKRKSSSNEENNSSSVVFEAKRLKKNERSFKCGFNNDDDVGKGKKQDGVGSYDSPLDVEDYACTILGASSSHPISI</sequence>
<feature type="domain" description="Aminotransferase-like plant mobile" evidence="1">
    <location>
        <begin position="102"/>
        <end position="424"/>
    </location>
</feature>
<name>A0A9D4Y6U0_PEA</name>
<proteinExistence type="predicted"/>
<dbReference type="EMBL" id="JAMSHJ010000002">
    <property type="protein sequence ID" value="KAI5432979.1"/>
    <property type="molecule type" value="Genomic_DNA"/>
</dbReference>
<evidence type="ECO:0000313" key="3">
    <source>
        <dbReference type="Proteomes" id="UP001058974"/>
    </source>
</evidence>
<dbReference type="GO" id="GO:0010073">
    <property type="term" value="P:meristem maintenance"/>
    <property type="evidence" value="ECO:0007669"/>
    <property type="project" value="InterPro"/>
</dbReference>
<reference evidence="2 3" key="1">
    <citation type="journal article" date="2022" name="Nat. Genet.">
        <title>Improved pea reference genome and pan-genome highlight genomic features and evolutionary characteristics.</title>
        <authorList>
            <person name="Yang T."/>
            <person name="Liu R."/>
            <person name="Luo Y."/>
            <person name="Hu S."/>
            <person name="Wang D."/>
            <person name="Wang C."/>
            <person name="Pandey M.K."/>
            <person name="Ge S."/>
            <person name="Xu Q."/>
            <person name="Li N."/>
            <person name="Li G."/>
            <person name="Huang Y."/>
            <person name="Saxena R.K."/>
            <person name="Ji Y."/>
            <person name="Li M."/>
            <person name="Yan X."/>
            <person name="He Y."/>
            <person name="Liu Y."/>
            <person name="Wang X."/>
            <person name="Xiang C."/>
            <person name="Varshney R.K."/>
            <person name="Ding H."/>
            <person name="Gao S."/>
            <person name="Zong X."/>
        </authorList>
    </citation>
    <scope>NUCLEOTIDE SEQUENCE [LARGE SCALE GENOMIC DNA]</scope>
    <source>
        <strain evidence="2 3">cv. Zhongwan 6</strain>
    </source>
</reference>
<organism evidence="2 3">
    <name type="scientific">Pisum sativum</name>
    <name type="common">Garden pea</name>
    <name type="synonym">Lathyrus oleraceus</name>
    <dbReference type="NCBI Taxonomy" id="3888"/>
    <lineage>
        <taxon>Eukaryota</taxon>
        <taxon>Viridiplantae</taxon>
        <taxon>Streptophyta</taxon>
        <taxon>Embryophyta</taxon>
        <taxon>Tracheophyta</taxon>
        <taxon>Spermatophyta</taxon>
        <taxon>Magnoliopsida</taxon>
        <taxon>eudicotyledons</taxon>
        <taxon>Gunneridae</taxon>
        <taxon>Pentapetalae</taxon>
        <taxon>rosids</taxon>
        <taxon>fabids</taxon>
        <taxon>Fabales</taxon>
        <taxon>Fabaceae</taxon>
        <taxon>Papilionoideae</taxon>
        <taxon>50 kb inversion clade</taxon>
        <taxon>NPAAA clade</taxon>
        <taxon>Hologalegina</taxon>
        <taxon>IRL clade</taxon>
        <taxon>Fabeae</taxon>
        <taxon>Lathyrus</taxon>
    </lineage>
</organism>
<dbReference type="Pfam" id="PF10536">
    <property type="entry name" value="PMD"/>
    <property type="match status" value="1"/>
</dbReference>
<dbReference type="PANTHER" id="PTHR46033">
    <property type="entry name" value="PROTEIN MAIN-LIKE 2"/>
    <property type="match status" value="1"/>
</dbReference>
<keyword evidence="3" id="KW-1185">Reference proteome</keyword>
<dbReference type="PANTHER" id="PTHR46033:SF83">
    <property type="entry name" value="PROTEIN MAINTENANCE OF MERISTEMS-LIKE"/>
    <property type="match status" value="1"/>
</dbReference>
<evidence type="ECO:0000313" key="2">
    <source>
        <dbReference type="EMBL" id="KAI5432979.1"/>
    </source>
</evidence>